<evidence type="ECO:0000313" key="4">
    <source>
        <dbReference type="Proteomes" id="UP001190700"/>
    </source>
</evidence>
<accession>A0AAE0FG87</accession>
<evidence type="ECO:0000256" key="2">
    <source>
        <dbReference type="SAM" id="MobiDB-lite"/>
    </source>
</evidence>
<gene>
    <name evidence="3" type="ORF">CYMTET_31825</name>
</gene>
<reference evidence="3 4" key="1">
    <citation type="journal article" date="2015" name="Genome Biol. Evol.">
        <title>Comparative Genomics of a Bacterivorous Green Alga Reveals Evolutionary Causalities and Consequences of Phago-Mixotrophic Mode of Nutrition.</title>
        <authorList>
            <person name="Burns J.A."/>
            <person name="Paasch A."/>
            <person name="Narechania A."/>
            <person name="Kim E."/>
        </authorList>
    </citation>
    <scope>NUCLEOTIDE SEQUENCE [LARGE SCALE GENOMIC DNA]</scope>
    <source>
        <strain evidence="3 4">PLY_AMNH</strain>
    </source>
</reference>
<evidence type="ECO:0000313" key="3">
    <source>
        <dbReference type="EMBL" id="KAK3259165.1"/>
    </source>
</evidence>
<protein>
    <submittedName>
        <fullName evidence="3">Uncharacterized protein</fullName>
    </submittedName>
</protein>
<comment type="caution">
    <text evidence="3">The sequence shown here is derived from an EMBL/GenBank/DDBJ whole genome shotgun (WGS) entry which is preliminary data.</text>
</comment>
<organism evidence="3 4">
    <name type="scientific">Cymbomonas tetramitiformis</name>
    <dbReference type="NCBI Taxonomy" id="36881"/>
    <lineage>
        <taxon>Eukaryota</taxon>
        <taxon>Viridiplantae</taxon>
        <taxon>Chlorophyta</taxon>
        <taxon>Pyramimonadophyceae</taxon>
        <taxon>Pyramimonadales</taxon>
        <taxon>Pyramimonadaceae</taxon>
        <taxon>Cymbomonas</taxon>
    </lineage>
</organism>
<name>A0AAE0FG87_9CHLO</name>
<keyword evidence="1" id="KW-0175">Coiled coil</keyword>
<dbReference type="AlphaFoldDB" id="A0AAE0FG87"/>
<dbReference type="EMBL" id="LGRX02018953">
    <property type="protein sequence ID" value="KAK3259165.1"/>
    <property type="molecule type" value="Genomic_DNA"/>
</dbReference>
<feature type="coiled-coil region" evidence="1">
    <location>
        <begin position="290"/>
        <end position="380"/>
    </location>
</feature>
<proteinExistence type="predicted"/>
<keyword evidence="4" id="KW-1185">Reference proteome</keyword>
<feature type="region of interest" description="Disordered" evidence="2">
    <location>
        <begin position="15"/>
        <end position="42"/>
    </location>
</feature>
<sequence length="430" mass="50330">MTFLSDSESDDIFPDYALVSPSRSQDSQEYYNPDTYNSELRPSTEAGDAAIGLLKARLKGLPENHLHWFADIDALVLTESGYEPIPELANRVSQDLAVTELEKRLTDITRDIMLRSFCSTCFEYKAEEDKLYRACVQKHPVQHLECEECFRRDKSPHCPVCRGDRPPIPKEQSEELRYDFYHTGCQSCPLCTDPAVRTPQGLLEHVETECSVVVSRKLYVDERKLRLLLGNQRSRCLAELWASPATALTIQQIVDEKVRPWKEEVSKGKTEKEISNQLSRRVQQTLNTKIWSLNKELDSMRDQYRKQKDDIINLNDLHRKQAEIHQGERSRMESELEKFRRQAEMHQGERSEAESLRAENKMLEKHLEAHRHQIVSLRNEQCQSQHELESLEGQSRRESFAEPWGRYKRRREEVLYKRYPRGYKGESSGW</sequence>
<dbReference type="Proteomes" id="UP001190700">
    <property type="component" value="Unassembled WGS sequence"/>
</dbReference>
<feature type="compositionally biased region" description="Polar residues" evidence="2">
    <location>
        <begin position="21"/>
        <end position="41"/>
    </location>
</feature>
<evidence type="ECO:0000256" key="1">
    <source>
        <dbReference type="SAM" id="Coils"/>
    </source>
</evidence>